<protein>
    <submittedName>
        <fullName evidence="2">Uncharacterized protein</fullName>
    </submittedName>
</protein>
<proteinExistence type="predicted"/>
<feature type="transmembrane region" description="Helical" evidence="1">
    <location>
        <begin position="47"/>
        <end position="70"/>
    </location>
</feature>
<dbReference type="Proteomes" id="UP000001640">
    <property type="component" value="Chromosome 2"/>
</dbReference>
<dbReference type="EMBL" id="HE576753">
    <property type="protein sequence ID" value="CCC68412.1"/>
    <property type="molecule type" value="Genomic_DNA"/>
</dbReference>
<keyword evidence="3" id="KW-1185">Reference proteome</keyword>
<reference evidence="2 3" key="1">
    <citation type="journal article" date="2011" name="Proc. Natl. Acad. Sci. U.S.A.">
        <title>Evolutionary erosion of yeast sex chromosomes by mating-type switching accidents.</title>
        <authorList>
            <person name="Gordon J.L."/>
            <person name="Armisen D."/>
            <person name="Proux-Wera E."/>
            <person name="Oheigeartaigh S.S."/>
            <person name="Byrne K.P."/>
            <person name="Wolfe K.H."/>
        </authorList>
    </citation>
    <scope>NUCLEOTIDE SEQUENCE [LARGE SCALE GENOMIC DNA]</scope>
    <source>
        <strain evidence="3">ATCC 76901 / BCRC 22586 / CBS 4309 / NBRC 1992 / NRRL Y-12630</strain>
    </source>
</reference>
<dbReference type="KEGG" id="ncs:NCAS_0B03280"/>
<gene>
    <name evidence="2" type="primary">NCAS0B03280</name>
    <name evidence="2" type="ordered locus">NCAS_0B03280</name>
</gene>
<sequence length="208" mass="23455">MAPLTFNSTFADNQIVELPTLLILELWKKSNTGEQKPHNQPWGKGQITTVVVLCIVGVCVLAWVGITIYLDSTLHRASWFGTTSSEEMTSDLYGLQSQVTLVTKHEENEIPMYQITEDESSESNISGFYDERGQFYTTDETTRIITTENEFLPEESMESFVTCSSSVSSEVLQVPDRAFLVNNVRRLTLDQLHTPVSSCQTLHDPSFF</sequence>
<dbReference type="GeneID" id="96901972"/>
<dbReference type="RefSeq" id="XP_003674786.1">
    <property type="nucleotide sequence ID" value="XM_003674738.1"/>
</dbReference>
<evidence type="ECO:0000313" key="2">
    <source>
        <dbReference type="EMBL" id="CCC68412.1"/>
    </source>
</evidence>
<accession>G0VBT6</accession>
<keyword evidence="1" id="KW-0472">Membrane</keyword>
<dbReference type="InParanoid" id="G0VBT6"/>
<dbReference type="AlphaFoldDB" id="G0VBT6"/>
<dbReference type="HOGENOM" id="CLU_1321205_0_0_1"/>
<evidence type="ECO:0000256" key="1">
    <source>
        <dbReference type="SAM" id="Phobius"/>
    </source>
</evidence>
<keyword evidence="1" id="KW-0812">Transmembrane</keyword>
<keyword evidence="1" id="KW-1133">Transmembrane helix</keyword>
<evidence type="ECO:0000313" key="3">
    <source>
        <dbReference type="Proteomes" id="UP000001640"/>
    </source>
</evidence>
<organism evidence="2 3">
    <name type="scientific">Naumovozyma castellii</name>
    <name type="common">Yeast</name>
    <name type="synonym">Saccharomyces castellii</name>
    <dbReference type="NCBI Taxonomy" id="27288"/>
    <lineage>
        <taxon>Eukaryota</taxon>
        <taxon>Fungi</taxon>
        <taxon>Dikarya</taxon>
        <taxon>Ascomycota</taxon>
        <taxon>Saccharomycotina</taxon>
        <taxon>Saccharomycetes</taxon>
        <taxon>Saccharomycetales</taxon>
        <taxon>Saccharomycetaceae</taxon>
        <taxon>Naumovozyma</taxon>
    </lineage>
</organism>
<reference key="2">
    <citation type="submission" date="2011-08" db="EMBL/GenBank/DDBJ databases">
        <title>Genome sequence of Naumovozyma castellii.</title>
        <authorList>
            <person name="Gordon J.L."/>
            <person name="Armisen D."/>
            <person name="Proux-Wera E."/>
            <person name="OhEigeartaigh S.S."/>
            <person name="Byrne K.P."/>
            <person name="Wolfe K.H."/>
        </authorList>
    </citation>
    <scope>NUCLEOTIDE SEQUENCE</scope>
    <source>
        <strain>Type strain:CBS 4309</strain>
    </source>
</reference>
<name>G0VBT6_NAUCA</name>